<proteinExistence type="predicted"/>
<dbReference type="InterPro" id="IPR019291">
    <property type="entry name" value="Host_attachment_protein"/>
</dbReference>
<dbReference type="AlphaFoldDB" id="A0A177P5H3"/>
<evidence type="ECO:0000313" key="2">
    <source>
        <dbReference type="EMBL" id="OAI19629.1"/>
    </source>
</evidence>
<evidence type="ECO:0000313" key="4">
    <source>
        <dbReference type="Proteomes" id="UP000077734"/>
    </source>
</evidence>
<dbReference type="OrthoDB" id="329419at2"/>
<dbReference type="Proteomes" id="UP000077857">
    <property type="component" value="Unassembled WGS sequence"/>
</dbReference>
<name>A0A177P5H3_9GAMM</name>
<evidence type="ECO:0000313" key="5">
    <source>
        <dbReference type="Proteomes" id="UP000077857"/>
    </source>
</evidence>
<evidence type="ECO:0000313" key="3">
    <source>
        <dbReference type="EMBL" id="OAI25495.1"/>
    </source>
</evidence>
<dbReference type="EMBL" id="LUUJ01000047">
    <property type="protein sequence ID" value="OAI19629.1"/>
    <property type="molecule type" value="Genomic_DNA"/>
</dbReference>
<dbReference type="Pfam" id="PF10116">
    <property type="entry name" value="Host_attach"/>
    <property type="match status" value="1"/>
</dbReference>
<evidence type="ECO:0000256" key="1">
    <source>
        <dbReference type="SAM" id="MobiDB-lite"/>
    </source>
</evidence>
<feature type="region of interest" description="Disordered" evidence="1">
    <location>
        <begin position="39"/>
        <end position="64"/>
    </location>
</feature>
<dbReference type="RefSeq" id="WP_064027752.1">
    <property type="nucleotide sequence ID" value="NZ_CP023669.1"/>
</dbReference>
<accession>A0A177P5H3</accession>
<keyword evidence="4" id="KW-1185">Reference proteome</keyword>
<gene>
    <name evidence="3" type="ORF">A1356_13265</name>
    <name evidence="2" type="ORF">A1507_06690</name>
</gene>
<evidence type="ECO:0008006" key="6">
    <source>
        <dbReference type="Google" id="ProtNLM"/>
    </source>
</evidence>
<protein>
    <recommendedName>
        <fullName evidence="6">Host attachment protein</fullName>
    </recommendedName>
</protein>
<dbReference type="Proteomes" id="UP000077734">
    <property type="component" value="Unassembled WGS sequence"/>
</dbReference>
<comment type="caution">
    <text evidence="2">The sequence shown here is derived from an EMBL/GenBank/DDBJ whole genome shotgun (WGS) entry which is preliminary data.</text>
</comment>
<reference evidence="2 5" key="1">
    <citation type="submission" date="2016-03" db="EMBL/GenBank/DDBJ databases">
        <authorList>
            <person name="Ploux O."/>
        </authorList>
    </citation>
    <scope>NUCLEOTIDE SEQUENCE [LARGE SCALE GENOMIC DNA]</scope>
    <source>
        <strain evidence="2 5">R-45378</strain>
    </source>
</reference>
<dbReference type="KEGG" id="mko:MKLM6_3861"/>
<sequence length="142" mass="15785">MPVTRVIVADSSRARFFNLTSRIEPMLELDGLTHAEGRMRGQDEVSDRQGGIAGGHGEGDHTFEAPTDLKHHEAEVFARQIADRLEQGRVNHEFDKLVLVAPPAFLGVLRQALNNHLQNLVEHSLDKNLVVADEAAIRDHIL</sequence>
<dbReference type="EMBL" id="LUUL01000081">
    <property type="protein sequence ID" value="OAI25495.1"/>
    <property type="molecule type" value="Genomic_DNA"/>
</dbReference>
<organism evidence="2 5">
    <name type="scientific">Methylomonas koyamae</name>
    <dbReference type="NCBI Taxonomy" id="702114"/>
    <lineage>
        <taxon>Bacteria</taxon>
        <taxon>Pseudomonadati</taxon>
        <taxon>Pseudomonadota</taxon>
        <taxon>Gammaproteobacteria</taxon>
        <taxon>Methylococcales</taxon>
        <taxon>Methylococcaceae</taxon>
        <taxon>Methylomonas</taxon>
    </lineage>
</organism>
<reference evidence="3 4" key="2">
    <citation type="submission" date="2016-03" db="EMBL/GenBank/DDBJ databases">
        <authorList>
            <person name="Heylen K."/>
            <person name="De Vos P."/>
            <person name="Vekeman B."/>
        </authorList>
    </citation>
    <scope>NUCLEOTIDE SEQUENCE [LARGE SCALE GENOMIC DNA]</scope>
    <source>
        <strain evidence="3 4">R-49807</strain>
    </source>
</reference>